<keyword evidence="3" id="KW-1185">Reference proteome</keyword>
<evidence type="ECO:0008006" key="4">
    <source>
        <dbReference type="Google" id="ProtNLM"/>
    </source>
</evidence>
<evidence type="ECO:0000313" key="3">
    <source>
        <dbReference type="Proteomes" id="UP000769617"/>
    </source>
</evidence>
<name>A0ABS6ZKP1_9GAMM</name>
<accession>A0ABS6ZKP1</accession>
<feature type="transmembrane region" description="Helical" evidence="1">
    <location>
        <begin position="78"/>
        <end position="103"/>
    </location>
</feature>
<feature type="transmembrane region" description="Helical" evidence="1">
    <location>
        <begin position="109"/>
        <end position="132"/>
    </location>
</feature>
<keyword evidence="1" id="KW-1133">Transmembrane helix</keyword>
<gene>
    <name evidence="2" type="ORF">KPL81_05620</name>
</gene>
<reference evidence="2 3" key="1">
    <citation type="submission" date="2021-07" db="EMBL/GenBank/DDBJ databases">
        <authorList>
            <person name="So Y."/>
        </authorList>
    </citation>
    <scope>NUCLEOTIDE SEQUENCE [LARGE SCALE GENOMIC DNA]</scope>
    <source>
        <strain evidence="2 3">Y3S6</strain>
    </source>
</reference>
<comment type="caution">
    <text evidence="2">The sequence shown here is derived from an EMBL/GenBank/DDBJ whole genome shotgun (WGS) entry which is preliminary data.</text>
</comment>
<dbReference type="RefSeq" id="WP_219791009.1">
    <property type="nucleotide sequence ID" value="NZ_JAHYCA010000002.1"/>
</dbReference>
<proteinExistence type="predicted"/>
<keyword evidence="1" id="KW-0812">Transmembrane</keyword>
<evidence type="ECO:0000313" key="2">
    <source>
        <dbReference type="EMBL" id="MBW6390637.1"/>
    </source>
</evidence>
<sequence>MRKESLHRILIVAEMLLLALPVSLFCLLSGLALLSTVGFYWGLEELAIMLFVFVGFVGIVGLWCVAVAYLVRRPRLTWWWRAASLGAGLVSVSLMLFCLVAFGWELPEWGIIVALGVFASPLLVPFLHLAYLQRMHREVLSTHAQR</sequence>
<feature type="transmembrane region" description="Helical" evidence="1">
    <location>
        <begin position="47"/>
        <end position="71"/>
    </location>
</feature>
<keyword evidence="1" id="KW-0472">Membrane</keyword>
<dbReference type="EMBL" id="JAHYCA010000002">
    <property type="protein sequence ID" value="MBW6390637.1"/>
    <property type="molecule type" value="Genomic_DNA"/>
</dbReference>
<organism evidence="2 3">
    <name type="scientific">Billgrantia antri</name>
    <dbReference type="NCBI Taxonomy" id="2846777"/>
    <lineage>
        <taxon>Bacteria</taxon>
        <taxon>Pseudomonadati</taxon>
        <taxon>Pseudomonadota</taxon>
        <taxon>Gammaproteobacteria</taxon>
        <taxon>Oceanospirillales</taxon>
        <taxon>Halomonadaceae</taxon>
        <taxon>Billgrantia</taxon>
    </lineage>
</organism>
<feature type="transmembrane region" description="Helical" evidence="1">
    <location>
        <begin position="12"/>
        <end position="41"/>
    </location>
</feature>
<protein>
    <recommendedName>
        <fullName evidence="4">Transmembrane protein</fullName>
    </recommendedName>
</protein>
<evidence type="ECO:0000256" key="1">
    <source>
        <dbReference type="SAM" id="Phobius"/>
    </source>
</evidence>
<dbReference type="Proteomes" id="UP000769617">
    <property type="component" value="Unassembled WGS sequence"/>
</dbReference>